<keyword evidence="2" id="KW-0812">Transmembrane</keyword>
<keyword evidence="2" id="KW-1133">Transmembrane helix</keyword>
<evidence type="ECO:0000313" key="3">
    <source>
        <dbReference type="EMBL" id="KAG2953019.1"/>
    </source>
</evidence>
<dbReference type="AlphaFoldDB" id="A0A329RWK5"/>
<reference evidence="3" key="2">
    <citation type="submission" date="2018-10" db="EMBL/GenBank/DDBJ databases">
        <title>Effector identification in a new, highly contiguous assembly of the strawberry crown rot pathogen Phytophthora cactorum.</title>
        <authorList>
            <person name="Armitage A.D."/>
            <person name="Nellist C.F."/>
            <person name="Bates H."/>
            <person name="Vickerstaff R.J."/>
            <person name="Harrison R.J."/>
        </authorList>
    </citation>
    <scope>NUCLEOTIDE SEQUENCE</scope>
    <source>
        <strain evidence="3">4040</strain>
        <strain evidence="4">P421</strain>
    </source>
</reference>
<feature type="region of interest" description="Disordered" evidence="1">
    <location>
        <begin position="238"/>
        <end position="259"/>
    </location>
</feature>
<proteinExistence type="predicted"/>
<dbReference type="VEuPathDB" id="FungiDB:PC110_g14469"/>
<dbReference type="EMBL" id="JAENGZ010001385">
    <property type="protein sequence ID" value="KAG6948413.1"/>
    <property type="molecule type" value="Genomic_DNA"/>
</dbReference>
<dbReference type="Proteomes" id="UP000760860">
    <property type="component" value="Unassembled WGS sequence"/>
</dbReference>
<dbReference type="EMBL" id="RCMV01000453">
    <property type="protein sequence ID" value="KAG3216940.1"/>
    <property type="molecule type" value="Genomic_DNA"/>
</dbReference>
<evidence type="ECO:0000313" key="5">
    <source>
        <dbReference type="EMBL" id="KAG6948413.1"/>
    </source>
</evidence>
<feature type="transmembrane region" description="Helical" evidence="2">
    <location>
        <begin position="526"/>
        <end position="548"/>
    </location>
</feature>
<feature type="transmembrane region" description="Helical" evidence="2">
    <location>
        <begin position="174"/>
        <end position="193"/>
    </location>
</feature>
<accession>A0A329RWK5</accession>
<dbReference type="EMBL" id="MJFZ01000444">
    <property type="protein sequence ID" value="RAW29173.1"/>
    <property type="molecule type" value="Genomic_DNA"/>
</dbReference>
<keyword evidence="7" id="KW-1185">Reference proteome</keyword>
<sequence>MDPRGPAAITSVLTPHFSILSNSRVAPVSATTRAFTGVCSDPNPGSCPTIADTFIPRPKDHKLKHTSSQLRLRLQWASAFKIHLLVVRNAVVCCFCAVVANGAFYVGNIFASKSSVDQSLKEFTMAMLVWMAITYAVIMLIAHVPSLMTQKFIKYPTKRPGFWFCAKKLMKKSYVAFAASLTGMIAVGILVQHTRLMHEYFRFRVHFYLAVVNNLTFTAGLMLAVKRIYYDETFQGRDRRSAPSKHNSTTRPKAHRPPKYRHPSYWREYLNQLPNALTIVVAGGYVHIVLTWWQHAGEQASVMTFTVVGVVLKLVLQETARLYVLKKKIRSTRIMCLLVGIPTVLIDTQSRIVLLGTQTNTFLVVGTFALAVAEVALRAAKAAFVVWTTRRRSRALGEKLHEISHSRQNSGEQISSTATLKLEFEFWRKQVISYHTAELTADMYAEYIAIGCSQSIIFWWLGHPLYPVLCVEGVITLSELDVSKVRFNQVAMLGFQCIVEVFVDYVCIVMEMAAGIEFDRIEGLSTFLGALFMTMAVVNINISSGVYLG</sequence>
<reference evidence="5" key="3">
    <citation type="submission" date="2021-01" db="EMBL/GenBank/DDBJ databases">
        <title>Phytophthora aleatoria, a newly-described species from Pinus radiata is distinct from Phytophthora cactorum isolates based on comparative genomics.</title>
        <authorList>
            <person name="Mcdougal R."/>
            <person name="Panda P."/>
            <person name="Williams N."/>
            <person name="Studholme D.J."/>
        </authorList>
    </citation>
    <scope>NUCLEOTIDE SEQUENCE</scope>
    <source>
        <strain evidence="5">NZFS 3830</strain>
    </source>
</reference>
<name>A0A329RWK5_9STRA</name>
<dbReference type="Proteomes" id="UP000736787">
    <property type="component" value="Unassembled WGS sequence"/>
</dbReference>
<feature type="transmembrane region" description="Helical" evidence="2">
    <location>
        <begin position="90"/>
        <end position="111"/>
    </location>
</feature>
<feature type="transmembrane region" description="Helical" evidence="2">
    <location>
        <begin position="205"/>
        <end position="225"/>
    </location>
</feature>
<comment type="caution">
    <text evidence="6">The sequence shown here is derived from an EMBL/GenBank/DDBJ whole genome shotgun (WGS) entry which is preliminary data.</text>
</comment>
<dbReference type="EMBL" id="RCMK01000030">
    <property type="protein sequence ID" value="KAG2953019.1"/>
    <property type="molecule type" value="Genomic_DNA"/>
</dbReference>
<evidence type="ECO:0000256" key="2">
    <source>
        <dbReference type="SAM" id="Phobius"/>
    </source>
</evidence>
<feature type="transmembrane region" description="Helical" evidence="2">
    <location>
        <begin position="490"/>
        <end position="514"/>
    </location>
</feature>
<keyword evidence="2" id="KW-0472">Membrane</keyword>
<protein>
    <submittedName>
        <fullName evidence="6">Uncharacterized protein</fullName>
    </submittedName>
</protein>
<dbReference type="Proteomes" id="UP000251314">
    <property type="component" value="Unassembled WGS sequence"/>
</dbReference>
<dbReference type="OrthoDB" id="101428at2759"/>
<feature type="transmembrane region" description="Helical" evidence="2">
    <location>
        <begin position="299"/>
        <end position="316"/>
    </location>
</feature>
<evidence type="ECO:0000256" key="1">
    <source>
        <dbReference type="SAM" id="MobiDB-lite"/>
    </source>
</evidence>
<organism evidence="6 7">
    <name type="scientific">Phytophthora cactorum</name>
    <dbReference type="NCBI Taxonomy" id="29920"/>
    <lineage>
        <taxon>Eukaryota</taxon>
        <taxon>Sar</taxon>
        <taxon>Stramenopiles</taxon>
        <taxon>Oomycota</taxon>
        <taxon>Peronosporomycetes</taxon>
        <taxon>Peronosporales</taxon>
        <taxon>Peronosporaceae</taxon>
        <taxon>Phytophthora</taxon>
    </lineage>
</organism>
<evidence type="ECO:0000313" key="6">
    <source>
        <dbReference type="EMBL" id="RAW29173.1"/>
    </source>
</evidence>
<gene>
    <name evidence="5" type="ORF">JG687_00015488</name>
    <name evidence="6" type="ORF">PC110_g14469</name>
    <name evidence="3" type="ORF">PC117_g2320</name>
    <name evidence="4" type="ORF">PC129_g12222</name>
</gene>
<reference evidence="6 7" key="1">
    <citation type="submission" date="2018-01" db="EMBL/GenBank/DDBJ databases">
        <title>Draft genome of the strawberry crown rot pathogen Phytophthora cactorum.</title>
        <authorList>
            <person name="Armitage A.D."/>
            <person name="Lysoe E."/>
            <person name="Nellist C.F."/>
            <person name="Harrison R.J."/>
            <person name="Brurberg M.B."/>
        </authorList>
    </citation>
    <scope>NUCLEOTIDE SEQUENCE [LARGE SCALE GENOMIC DNA]</scope>
    <source>
        <strain evidence="6 7">10300</strain>
    </source>
</reference>
<feature type="transmembrane region" description="Helical" evidence="2">
    <location>
        <begin position="123"/>
        <end position="144"/>
    </location>
</feature>
<evidence type="ECO:0000313" key="4">
    <source>
        <dbReference type="EMBL" id="KAG3216940.1"/>
    </source>
</evidence>
<feature type="transmembrane region" description="Helical" evidence="2">
    <location>
        <begin position="273"/>
        <end position="293"/>
    </location>
</feature>
<dbReference type="Proteomes" id="UP000688947">
    <property type="component" value="Unassembled WGS sequence"/>
</dbReference>
<evidence type="ECO:0000313" key="7">
    <source>
        <dbReference type="Proteomes" id="UP000251314"/>
    </source>
</evidence>